<feature type="region of interest" description="Disordered" evidence="8">
    <location>
        <begin position="655"/>
        <end position="698"/>
    </location>
</feature>
<keyword evidence="3 9" id="KW-0812">Transmembrane</keyword>
<feature type="compositionally biased region" description="Basic and acidic residues" evidence="8">
    <location>
        <begin position="390"/>
        <end position="400"/>
    </location>
</feature>
<dbReference type="InterPro" id="IPR017871">
    <property type="entry name" value="ABC_transporter-like_CS"/>
</dbReference>
<evidence type="ECO:0000256" key="3">
    <source>
        <dbReference type="ARBA" id="ARBA00022692"/>
    </source>
</evidence>
<feature type="transmembrane region" description="Helical" evidence="9">
    <location>
        <begin position="1147"/>
        <end position="1175"/>
    </location>
</feature>
<sequence length="1637" mass="181436">MKLCEGSSLYLQDSCVLQVWSALIPAAFVFFLCLGYASVPPPLIRLFNFLKSPFSEYITLEEAEALDASLEPAQVQDAKPWAPTWRTTALTSIAVIETLAWLGMGIYMVSKNVDGRVGTHFEPILVSISWLFLSLAPILRSKATPRWDLLCLYSIHFAVSIFSVGKVLYYHNVHGSPFPGTLAFVATVADLAGIVAALVLVLQMPTAFPSKAVKKEDIGMTVSPEDYSSLWRWITFHWMYPLISRGMRRSLSEAEVWNLSPVMQSRPIFIKFNALQGSVFRRIWKANSRDLLLDFIGTYISVICNYLGPFFLKRILDSIQDGSKERIHQAYIYALLAFLAQVARAEADVQHLWCSRRASTRIDSELMAAIYAKTLKRKDFSGAVQNGTSEEGKDESKTGKDDEDDKGPASAGKIANLMSHGTGSTGEKIAMFFSVVYTMYAAPFELIIAIVFLYNLLGISAFAGIVLLLLVSPLNKLFIGRTVRIRRGLLIARDKRLSILNELLGAIKLIKFFAWEHKWIERIMEARQKEIQWLIKSRITSIMLSLSLRTIPILVPLVSFFTYVMLGNELTVSVAFTVPTPFIAELNALLTLYRRPMNTIPSIVLNVLTIKLDFKRFGAYLEEEEVSNQVSSLNKVAGSRFSDVAEGLGIVDGTFSWNGTEETEQGEDNLNGQGKKKDAGTAGASPAPDSPRAGSTKAGARFQLQDINIMIPEGKLTLVTGPTASGKTALLTALLGEMTRLSGRVIMSKDTTRIDSDGLMHTISYAAQTPWLRHQSIRDNILFGYPYEERRYEDVLDACALKPDLDVLEDGDLTEIGARGISLSGGQKARVALARAIYARTKYVLLDDPLSAVDSHTARHLFEMVLKGPLLRNRTVVLVTHHVELVLPGTDYVIYMSEGRIETQGSVEELRERGMLDDVAREGIVNEDVDERVITQEKTEEDLAVEVLGADTSKGEVEKKKPRKLVEDEHRAVGAVKWSTYRTYLKASSYWTWATVMVLVLLMEIWVDAYGSGPEDMSHLPLCSRTGLAVAEPFIHHSSTVLPLRAWCAYTSRLPSAQNHPLFYVEVYAAIGLALMVINLASRAVEVTGALRASRLLFRQLLASIARATMRWHDVTPQGRMLNRFSQDMTAVDSQVSSSVQDVNTSLAGLLASVVTISVIFPAFLVPACALGLMYRFVSTRYLNISRELRRMESNSFSPVFSGFGELLEGIVTVRAFSAEQRFLDELHGRIDSYIKMGYTIWMTNRWLLLNFEILGAGVVLFATLFSLSGLVSAGVAGICITSAMDFTMNVYWVCRFWTEMELDLNSVERVAEYLDLPQEAPAIIESNRPPAYWPSSSSGHALLSVEDLVIKYAPELPPVLRGVSLQLVARERVGLLGRTGSGKSTLAMSILRFVDPASGRILIDGIDISTIGVHDLRSRITYIPQDATLFSGTLRDNLDPFNEHSNEECLDVLYRVRMISKATEGSQESTSSQSRAPSIQEVTRATTTVEEAMSSTSAGIPSTKDGISLEMQISAGGLSLSQGQRQLVALARALLRRSSVIILDEATSSIGLAADKQIQETIRQEFKDSLLLTVAHRLKTVIDYDRLIILDNGRIAEFDTPYNLIQKEDGVFRRMCLKSGSFLELEGLAKAKAECC</sequence>
<evidence type="ECO:0000256" key="4">
    <source>
        <dbReference type="ARBA" id="ARBA00022741"/>
    </source>
</evidence>
<feature type="transmembrane region" description="Helical" evidence="9">
    <location>
        <begin position="121"/>
        <end position="139"/>
    </location>
</feature>
<accession>A0A5C3MR85</accession>
<dbReference type="GO" id="GO:0016887">
    <property type="term" value="F:ATP hydrolysis activity"/>
    <property type="evidence" value="ECO:0007669"/>
    <property type="project" value="InterPro"/>
</dbReference>
<dbReference type="GO" id="GO:0140359">
    <property type="term" value="F:ABC-type transporter activity"/>
    <property type="evidence" value="ECO:0007669"/>
    <property type="project" value="InterPro"/>
</dbReference>
<dbReference type="SUPFAM" id="SSF90123">
    <property type="entry name" value="ABC transporter transmembrane region"/>
    <property type="match status" value="2"/>
</dbReference>
<dbReference type="CDD" id="cd03244">
    <property type="entry name" value="ABCC_MRP_domain2"/>
    <property type="match status" value="1"/>
</dbReference>
<feature type="transmembrane region" description="Helical" evidence="9">
    <location>
        <begin position="990"/>
        <end position="1007"/>
    </location>
</feature>
<dbReference type="PANTHER" id="PTHR24223">
    <property type="entry name" value="ATP-BINDING CASSETTE SUB-FAMILY C"/>
    <property type="match status" value="1"/>
</dbReference>
<feature type="transmembrane region" description="Helical" evidence="9">
    <location>
        <begin position="20"/>
        <end position="39"/>
    </location>
</feature>
<feature type="transmembrane region" description="Helical" evidence="9">
    <location>
        <begin position="429"/>
        <end position="453"/>
    </location>
</feature>
<feature type="transmembrane region" description="Helical" evidence="9">
    <location>
        <begin position="151"/>
        <end position="170"/>
    </location>
</feature>
<feature type="domain" description="ABC transporter" evidence="10">
    <location>
        <begin position="685"/>
        <end position="923"/>
    </location>
</feature>
<dbReference type="InterPro" id="IPR027417">
    <property type="entry name" value="P-loop_NTPase"/>
</dbReference>
<feature type="transmembrane region" description="Helical" evidence="9">
    <location>
        <begin position="546"/>
        <end position="566"/>
    </location>
</feature>
<feature type="transmembrane region" description="Helical" evidence="9">
    <location>
        <begin position="1247"/>
        <end position="1268"/>
    </location>
</feature>
<keyword evidence="13" id="KW-1185">Reference proteome</keyword>
<keyword evidence="7 9" id="KW-0472">Membrane</keyword>
<comment type="subcellular location">
    <subcellularLocation>
        <location evidence="1">Membrane</location>
        <topology evidence="1">Multi-pass membrane protein</topology>
    </subcellularLocation>
</comment>
<evidence type="ECO:0000256" key="9">
    <source>
        <dbReference type="SAM" id="Phobius"/>
    </source>
</evidence>
<dbReference type="Pfam" id="PF00664">
    <property type="entry name" value="ABC_membrane"/>
    <property type="match status" value="2"/>
</dbReference>
<evidence type="ECO:0000256" key="2">
    <source>
        <dbReference type="ARBA" id="ARBA00022448"/>
    </source>
</evidence>
<feature type="transmembrane region" description="Helical" evidence="9">
    <location>
        <begin position="459"/>
        <end position="479"/>
    </location>
</feature>
<evidence type="ECO:0000259" key="10">
    <source>
        <dbReference type="PROSITE" id="PS50893"/>
    </source>
</evidence>
<proteinExistence type="predicted"/>
<dbReference type="Gene3D" id="3.40.50.300">
    <property type="entry name" value="P-loop containing nucleotide triphosphate hydrolases"/>
    <property type="match status" value="2"/>
</dbReference>
<feature type="domain" description="ABC transmembrane type-1" evidence="11">
    <location>
        <begin position="1067"/>
        <end position="1303"/>
    </location>
</feature>
<dbReference type="Pfam" id="PF00005">
    <property type="entry name" value="ABC_tran"/>
    <property type="match status" value="2"/>
</dbReference>
<dbReference type="CDD" id="cd03250">
    <property type="entry name" value="ABCC_MRP_domain1"/>
    <property type="match status" value="1"/>
</dbReference>
<dbReference type="PROSITE" id="PS50929">
    <property type="entry name" value="ABC_TM1F"/>
    <property type="match status" value="2"/>
</dbReference>
<dbReference type="CDD" id="cd18604">
    <property type="entry name" value="ABC_6TM_VMR1_D2_like"/>
    <property type="match status" value="1"/>
</dbReference>
<keyword evidence="5" id="KW-0067">ATP-binding</keyword>
<dbReference type="SMART" id="SM00382">
    <property type="entry name" value="AAA"/>
    <property type="match status" value="2"/>
</dbReference>
<dbReference type="InterPro" id="IPR036640">
    <property type="entry name" value="ABC1_TM_sf"/>
</dbReference>
<feature type="domain" description="ABC transmembrane type-1" evidence="11">
    <location>
        <begin position="292"/>
        <end position="578"/>
    </location>
</feature>
<dbReference type="OrthoDB" id="6500128at2759"/>
<dbReference type="InterPro" id="IPR003439">
    <property type="entry name" value="ABC_transporter-like_ATP-bd"/>
</dbReference>
<evidence type="ECO:0000313" key="13">
    <source>
        <dbReference type="Proteomes" id="UP000305948"/>
    </source>
</evidence>
<evidence type="ECO:0000256" key="5">
    <source>
        <dbReference type="ARBA" id="ARBA00022840"/>
    </source>
</evidence>
<dbReference type="GO" id="GO:0005524">
    <property type="term" value="F:ATP binding"/>
    <property type="evidence" value="ECO:0007669"/>
    <property type="project" value="UniProtKB-KW"/>
</dbReference>
<reference evidence="12 13" key="1">
    <citation type="journal article" date="2019" name="Nat. Ecol. Evol.">
        <title>Megaphylogeny resolves global patterns of mushroom evolution.</title>
        <authorList>
            <person name="Varga T."/>
            <person name="Krizsan K."/>
            <person name="Foldi C."/>
            <person name="Dima B."/>
            <person name="Sanchez-Garcia M."/>
            <person name="Sanchez-Ramirez S."/>
            <person name="Szollosi G.J."/>
            <person name="Szarkandi J.G."/>
            <person name="Papp V."/>
            <person name="Albert L."/>
            <person name="Andreopoulos W."/>
            <person name="Angelini C."/>
            <person name="Antonin V."/>
            <person name="Barry K.W."/>
            <person name="Bougher N.L."/>
            <person name="Buchanan P."/>
            <person name="Buyck B."/>
            <person name="Bense V."/>
            <person name="Catcheside P."/>
            <person name="Chovatia M."/>
            <person name="Cooper J."/>
            <person name="Damon W."/>
            <person name="Desjardin D."/>
            <person name="Finy P."/>
            <person name="Geml J."/>
            <person name="Haridas S."/>
            <person name="Hughes K."/>
            <person name="Justo A."/>
            <person name="Karasinski D."/>
            <person name="Kautmanova I."/>
            <person name="Kiss B."/>
            <person name="Kocsube S."/>
            <person name="Kotiranta H."/>
            <person name="LaButti K.M."/>
            <person name="Lechner B.E."/>
            <person name="Liimatainen K."/>
            <person name="Lipzen A."/>
            <person name="Lukacs Z."/>
            <person name="Mihaltcheva S."/>
            <person name="Morgado L.N."/>
            <person name="Niskanen T."/>
            <person name="Noordeloos M.E."/>
            <person name="Ohm R.A."/>
            <person name="Ortiz-Santana B."/>
            <person name="Ovrebo C."/>
            <person name="Racz N."/>
            <person name="Riley R."/>
            <person name="Savchenko A."/>
            <person name="Shiryaev A."/>
            <person name="Soop K."/>
            <person name="Spirin V."/>
            <person name="Szebenyi C."/>
            <person name="Tomsovsky M."/>
            <person name="Tulloss R.E."/>
            <person name="Uehling J."/>
            <person name="Grigoriev I.V."/>
            <person name="Vagvolgyi C."/>
            <person name="Papp T."/>
            <person name="Martin F.M."/>
            <person name="Miettinen O."/>
            <person name="Hibbett D.S."/>
            <person name="Nagy L.G."/>
        </authorList>
    </citation>
    <scope>NUCLEOTIDE SEQUENCE [LARGE SCALE GENOMIC DNA]</scope>
    <source>
        <strain evidence="12 13">OMC1185</strain>
    </source>
</reference>
<feature type="transmembrane region" description="Helical" evidence="9">
    <location>
        <begin position="182"/>
        <end position="202"/>
    </location>
</feature>
<protein>
    <submittedName>
        <fullName evidence="12">P-loop containing nucleoside triphosphate hydrolase protein</fullName>
    </submittedName>
</protein>
<evidence type="ECO:0000256" key="8">
    <source>
        <dbReference type="SAM" id="MobiDB-lite"/>
    </source>
</evidence>
<dbReference type="InterPro" id="IPR011527">
    <property type="entry name" value="ABC1_TM_dom"/>
</dbReference>
<evidence type="ECO:0000256" key="7">
    <source>
        <dbReference type="ARBA" id="ARBA00023136"/>
    </source>
</evidence>
<dbReference type="Gene3D" id="1.20.1560.10">
    <property type="entry name" value="ABC transporter type 1, transmembrane domain"/>
    <property type="match status" value="2"/>
</dbReference>
<feature type="domain" description="ABC transporter" evidence="10">
    <location>
        <begin position="1344"/>
        <end position="1618"/>
    </location>
</feature>
<evidence type="ECO:0000313" key="12">
    <source>
        <dbReference type="EMBL" id="TFK47824.1"/>
    </source>
</evidence>
<name>A0A5C3MR85_9AGAM</name>
<dbReference type="InterPro" id="IPR003593">
    <property type="entry name" value="AAA+_ATPase"/>
</dbReference>
<dbReference type="STRING" id="5364.A0A5C3MR85"/>
<dbReference type="InterPro" id="IPR050173">
    <property type="entry name" value="ABC_transporter_C-like"/>
</dbReference>
<feature type="transmembrane region" description="Helical" evidence="9">
    <location>
        <begin position="89"/>
        <end position="109"/>
    </location>
</feature>
<dbReference type="PANTHER" id="PTHR24223:SF415">
    <property type="entry name" value="FI20190P1"/>
    <property type="match status" value="1"/>
</dbReference>
<dbReference type="CDD" id="cd18596">
    <property type="entry name" value="ABC_6TM_VMR1_D1_like"/>
    <property type="match status" value="1"/>
</dbReference>
<dbReference type="FunFam" id="3.40.50.300:FF:000997">
    <property type="entry name" value="Multidrug resistance-associated protein 1"/>
    <property type="match status" value="1"/>
</dbReference>
<feature type="region of interest" description="Disordered" evidence="8">
    <location>
        <begin position="384"/>
        <end position="410"/>
    </location>
</feature>
<evidence type="ECO:0000256" key="6">
    <source>
        <dbReference type="ARBA" id="ARBA00022989"/>
    </source>
</evidence>
<evidence type="ECO:0000259" key="11">
    <source>
        <dbReference type="PROSITE" id="PS50929"/>
    </source>
</evidence>
<gene>
    <name evidence="12" type="ORF">OE88DRAFT_1770069</name>
</gene>
<organism evidence="12 13">
    <name type="scientific">Heliocybe sulcata</name>
    <dbReference type="NCBI Taxonomy" id="5364"/>
    <lineage>
        <taxon>Eukaryota</taxon>
        <taxon>Fungi</taxon>
        <taxon>Dikarya</taxon>
        <taxon>Basidiomycota</taxon>
        <taxon>Agaricomycotina</taxon>
        <taxon>Agaricomycetes</taxon>
        <taxon>Gloeophyllales</taxon>
        <taxon>Gloeophyllaceae</taxon>
        <taxon>Heliocybe</taxon>
    </lineage>
</organism>
<feature type="transmembrane region" description="Helical" evidence="9">
    <location>
        <begin position="572"/>
        <end position="593"/>
    </location>
</feature>
<dbReference type="Proteomes" id="UP000305948">
    <property type="component" value="Unassembled WGS sequence"/>
</dbReference>
<keyword evidence="2" id="KW-0813">Transport</keyword>
<dbReference type="GO" id="GO:0016020">
    <property type="term" value="C:membrane"/>
    <property type="evidence" value="ECO:0007669"/>
    <property type="project" value="UniProtKB-SubCell"/>
</dbReference>
<dbReference type="SUPFAM" id="SSF52540">
    <property type="entry name" value="P-loop containing nucleoside triphosphate hydrolases"/>
    <property type="match status" value="2"/>
</dbReference>
<dbReference type="PROSITE" id="PS50893">
    <property type="entry name" value="ABC_TRANSPORTER_2"/>
    <property type="match status" value="2"/>
</dbReference>
<dbReference type="PROSITE" id="PS00211">
    <property type="entry name" value="ABC_TRANSPORTER_1"/>
    <property type="match status" value="2"/>
</dbReference>
<keyword evidence="12" id="KW-0378">Hydrolase</keyword>
<dbReference type="EMBL" id="ML213522">
    <property type="protein sequence ID" value="TFK47824.1"/>
    <property type="molecule type" value="Genomic_DNA"/>
</dbReference>
<keyword evidence="4" id="KW-0547">Nucleotide-binding</keyword>
<keyword evidence="6 9" id="KW-1133">Transmembrane helix</keyword>
<evidence type="ECO:0000256" key="1">
    <source>
        <dbReference type="ARBA" id="ARBA00004141"/>
    </source>
</evidence>